<evidence type="ECO:0000259" key="3">
    <source>
        <dbReference type="PROSITE" id="PS50850"/>
    </source>
</evidence>
<evidence type="ECO:0000313" key="5">
    <source>
        <dbReference type="Proteomes" id="UP001465668"/>
    </source>
</evidence>
<dbReference type="EMBL" id="JARVKM010000083">
    <property type="protein sequence ID" value="KAK9770918.1"/>
    <property type="molecule type" value="Genomic_DNA"/>
</dbReference>
<dbReference type="InterPro" id="IPR036259">
    <property type="entry name" value="MFS_trans_sf"/>
</dbReference>
<dbReference type="InterPro" id="IPR011701">
    <property type="entry name" value="MFS"/>
</dbReference>
<feature type="transmembrane region" description="Helical" evidence="2">
    <location>
        <begin position="863"/>
        <end position="881"/>
    </location>
</feature>
<dbReference type="Gene3D" id="3.90.1150.10">
    <property type="entry name" value="Aspartate Aminotransferase, domain 1"/>
    <property type="match status" value="1"/>
</dbReference>
<feature type="transmembrane region" description="Helical" evidence="2">
    <location>
        <begin position="690"/>
        <end position="711"/>
    </location>
</feature>
<keyword evidence="5" id="KW-1185">Reference proteome</keyword>
<dbReference type="GO" id="GO:0008483">
    <property type="term" value="F:transaminase activity"/>
    <property type="evidence" value="ECO:0007669"/>
    <property type="project" value="UniProtKB-KW"/>
</dbReference>
<comment type="caution">
    <text evidence="4">The sequence shown here is derived from an EMBL/GenBank/DDBJ whole genome shotgun (WGS) entry which is preliminary data.</text>
</comment>
<evidence type="ECO:0000313" key="4">
    <source>
        <dbReference type="EMBL" id="KAK9770918.1"/>
    </source>
</evidence>
<dbReference type="InterPro" id="IPR015424">
    <property type="entry name" value="PyrdxlP-dep_Trfase"/>
</dbReference>
<organism evidence="4 5">
    <name type="scientific">Seiridium cardinale</name>
    <dbReference type="NCBI Taxonomy" id="138064"/>
    <lineage>
        <taxon>Eukaryota</taxon>
        <taxon>Fungi</taxon>
        <taxon>Dikarya</taxon>
        <taxon>Ascomycota</taxon>
        <taxon>Pezizomycotina</taxon>
        <taxon>Sordariomycetes</taxon>
        <taxon>Xylariomycetidae</taxon>
        <taxon>Amphisphaeriales</taxon>
        <taxon>Sporocadaceae</taxon>
        <taxon>Seiridium</taxon>
    </lineage>
</organism>
<dbReference type="PANTHER" id="PTHR42858:SF1">
    <property type="entry name" value="LD15494P"/>
    <property type="match status" value="1"/>
</dbReference>
<feature type="transmembrane region" description="Helical" evidence="2">
    <location>
        <begin position="893"/>
        <end position="911"/>
    </location>
</feature>
<keyword evidence="2" id="KW-1133">Transmembrane helix</keyword>
<dbReference type="PANTHER" id="PTHR42858">
    <property type="entry name" value="AMINOTRANSFERASE"/>
    <property type="match status" value="1"/>
</dbReference>
<keyword evidence="2" id="KW-0472">Membrane</keyword>
<feature type="transmembrane region" description="Helical" evidence="2">
    <location>
        <begin position="658"/>
        <end position="678"/>
    </location>
</feature>
<dbReference type="Gene3D" id="1.20.1250.20">
    <property type="entry name" value="MFS general substrate transporter like domains"/>
    <property type="match status" value="1"/>
</dbReference>
<evidence type="ECO:0000256" key="2">
    <source>
        <dbReference type="SAM" id="Phobius"/>
    </source>
</evidence>
<evidence type="ECO:0000256" key="1">
    <source>
        <dbReference type="ARBA" id="ARBA00004141"/>
    </source>
</evidence>
<dbReference type="CDD" id="cd00609">
    <property type="entry name" value="AAT_like"/>
    <property type="match status" value="1"/>
</dbReference>
<reference evidence="4 5" key="1">
    <citation type="submission" date="2024-02" db="EMBL/GenBank/DDBJ databases">
        <title>First draft genome assembly of two strains of Seiridium cardinale.</title>
        <authorList>
            <person name="Emiliani G."/>
            <person name="Scali E."/>
        </authorList>
    </citation>
    <scope>NUCLEOTIDE SEQUENCE [LARGE SCALE GENOMIC DNA]</scope>
    <source>
        <strain evidence="4 5">BM-138-000479</strain>
    </source>
</reference>
<dbReference type="InterPro" id="IPR004839">
    <property type="entry name" value="Aminotransferase_I/II_large"/>
</dbReference>
<dbReference type="InterPro" id="IPR015422">
    <property type="entry name" value="PyrdxlP-dep_Trfase_small"/>
</dbReference>
<proteinExistence type="predicted"/>
<sequence length="1016" mass="113011">MGSVPEEPVRSLINLQLGWPSPRLFAKEGLLKGAEQILTSNQESAAALIYGPHQGHPALRESIAKWLSSVYTSNEPTSKDRICVTNGASGNLANILLKFSDPVYTRKIFMVEPTYFLACPIFEDNGFQGKLRGVPEDDQEGLDIEFLRRELQEAEASATQAAPTIKTGKTYPKVYKYFIYLVTTFSNPSGKTMSLRMRKELVALAREYDALLVSDDVYDFLQWPEDSAAADDAVALVPPRLSDVDRATPGYTEFGNTVSNGSFSKVIGPGVRVGWADCSPAFARELAEVGASSSGGNPAHLASTFVDKMLQSGYLQDFIKNTLIPTYRKRYYVLMKAIEELLVPLGMKVEVNRPADATTETAGGFFTYLSLPGDLPSAKIVAAIAFKDYQLRVAFGHMFVVTGDEGSLARAEMEGGFAKCIRLCWAWHEEDEIREGIQRLADAIVDIRARVKRGEDVGSNLSIGIRLEGVQWNKQEIQYRQFCFIDTLGRITQLLFGTVPSMAEITPDNKRPASVTDEEGKPLQTNKQVDVAATYADYFTENEPYSRKEEVSLRWKLDRRLIPILWFNIILGAMDKVATSTGALYGMREDTGATGDRYSWLGSAFYFGYLFWCLPAASLLQKLPIAKLMSGAIFLWGILLLATAYTHSFAAIVTLRVLLGVLEAPIIPGGYLMLTMWYTRNEQALRSGLMYTNLSVFVSGPIGYGVGAIAGGSQWRWYFIILGSVSLVWSVILGIFLPDNLTRAKFIGEREKAITVERLRADQTGIENKTFKKEQVIEAFTDPKTWLMFAFNVFCSIPNGALTNANKDILDFQSLIIKGLGYSSRRALLLSMPEGAVATISAYLCNGGVWYLTRRWPKLQCRVPIIIAGELVGMIASIFLYTLPQSNVGGRLGALWMAKFFLGPYIVMLALNVTNISGHTKKVTVQALVFIAYCVSNIVAPHFFKSDQAPLYPLGTGAILGSYVLSIITIAMYGAYCYWENCRRDRVDSTRDQRVHEDTDFKDLTDRQNVHFRYVW</sequence>
<dbReference type="Pfam" id="PF00155">
    <property type="entry name" value="Aminotran_1_2"/>
    <property type="match status" value="1"/>
</dbReference>
<dbReference type="Pfam" id="PF07690">
    <property type="entry name" value="MFS_1"/>
    <property type="match status" value="1"/>
</dbReference>
<feature type="transmembrane region" description="Helical" evidence="2">
    <location>
        <begin position="564"/>
        <end position="586"/>
    </location>
</feature>
<dbReference type="Gene3D" id="3.40.640.10">
    <property type="entry name" value="Type I PLP-dependent aspartate aminotransferase-like (Major domain)"/>
    <property type="match status" value="1"/>
</dbReference>
<keyword evidence="4" id="KW-0032">Aminotransferase</keyword>
<feature type="transmembrane region" description="Helical" evidence="2">
    <location>
        <begin position="956"/>
        <end position="979"/>
    </location>
</feature>
<feature type="transmembrane region" description="Helical" evidence="2">
    <location>
        <begin position="717"/>
        <end position="737"/>
    </location>
</feature>
<keyword evidence="4" id="KW-0808">Transferase</keyword>
<keyword evidence="2" id="KW-0812">Transmembrane</keyword>
<comment type="subcellular location">
    <subcellularLocation>
        <location evidence="1">Membrane</location>
        <topology evidence="1">Multi-pass membrane protein</topology>
    </subcellularLocation>
</comment>
<accession>A0ABR2XAU5</accession>
<dbReference type="SUPFAM" id="SSF103473">
    <property type="entry name" value="MFS general substrate transporter"/>
    <property type="match status" value="1"/>
</dbReference>
<dbReference type="InterPro" id="IPR015421">
    <property type="entry name" value="PyrdxlP-dep_Trfase_major"/>
</dbReference>
<gene>
    <name evidence="4" type="ORF">SCAR479_12377</name>
</gene>
<dbReference type="InterPro" id="IPR020846">
    <property type="entry name" value="MFS_dom"/>
</dbReference>
<protein>
    <submittedName>
        <fullName evidence="4">Aminotransferase class I/classII domain-containing protein</fullName>
    </submittedName>
</protein>
<feature type="transmembrane region" description="Helical" evidence="2">
    <location>
        <begin position="923"/>
        <end position="944"/>
    </location>
</feature>
<feature type="transmembrane region" description="Helical" evidence="2">
    <location>
        <begin position="632"/>
        <end position="652"/>
    </location>
</feature>
<feature type="domain" description="Major facilitator superfamily (MFS) profile" evidence="3">
    <location>
        <begin position="561"/>
        <end position="1016"/>
    </location>
</feature>
<dbReference type="PROSITE" id="PS50850">
    <property type="entry name" value="MFS"/>
    <property type="match status" value="1"/>
</dbReference>
<dbReference type="SUPFAM" id="SSF53383">
    <property type="entry name" value="PLP-dependent transferases"/>
    <property type="match status" value="1"/>
</dbReference>
<dbReference type="Proteomes" id="UP001465668">
    <property type="component" value="Unassembled WGS sequence"/>
</dbReference>
<name>A0ABR2XAU5_9PEZI</name>
<feature type="transmembrane region" description="Helical" evidence="2">
    <location>
        <begin position="598"/>
        <end position="620"/>
    </location>
</feature>